<reference evidence="2" key="1">
    <citation type="submission" date="2018-12" db="EMBL/GenBank/DDBJ databases">
        <title>Tengunoibacter tsumagoiensis gen. nov., sp. nov., Dictyobacter kobayashii sp. nov., D. alpinus sp. nov., and D. joshuensis sp. nov. and description of Dictyobacteraceae fam. nov. within the order Ktedonobacterales isolated from Tengu-no-mugimeshi.</title>
        <authorList>
            <person name="Wang C.M."/>
            <person name="Zheng Y."/>
            <person name="Sakai Y."/>
            <person name="Toyoda A."/>
            <person name="Minakuchi Y."/>
            <person name="Abe K."/>
            <person name="Yokota A."/>
            <person name="Yabe S."/>
        </authorList>
    </citation>
    <scope>NUCLEOTIDE SEQUENCE [LARGE SCALE GENOMIC DNA]</scope>
    <source>
        <strain evidence="2">Uno11</strain>
    </source>
</reference>
<organism evidence="1 2">
    <name type="scientific">Dictyobacter kobayashii</name>
    <dbReference type="NCBI Taxonomy" id="2014872"/>
    <lineage>
        <taxon>Bacteria</taxon>
        <taxon>Bacillati</taxon>
        <taxon>Chloroflexota</taxon>
        <taxon>Ktedonobacteria</taxon>
        <taxon>Ktedonobacterales</taxon>
        <taxon>Dictyobacteraceae</taxon>
        <taxon>Dictyobacter</taxon>
    </lineage>
</organism>
<dbReference type="Proteomes" id="UP000287188">
    <property type="component" value="Unassembled WGS sequence"/>
</dbReference>
<accession>A0A402AQW3</accession>
<dbReference type="AlphaFoldDB" id="A0A402AQW3"/>
<evidence type="ECO:0000313" key="1">
    <source>
        <dbReference type="EMBL" id="GCE21486.1"/>
    </source>
</evidence>
<keyword evidence="2" id="KW-1185">Reference proteome</keyword>
<sequence>MITVTITNGLSHTIYMNAPKTSCTMVQLEMLVNGVWNPIGRCVNVAAMPTLQVAPGNSTLQHLQPQIAFGLLHSAAHWQPGTYRVSLGYNTILDPDTIGGSQHATSNTFTIN</sequence>
<evidence type="ECO:0000313" key="2">
    <source>
        <dbReference type="Proteomes" id="UP000287188"/>
    </source>
</evidence>
<protein>
    <submittedName>
        <fullName evidence="1">Uncharacterized protein</fullName>
    </submittedName>
</protein>
<name>A0A402AQW3_9CHLR</name>
<dbReference type="EMBL" id="BIFS01000001">
    <property type="protein sequence ID" value="GCE21486.1"/>
    <property type="molecule type" value="Genomic_DNA"/>
</dbReference>
<proteinExistence type="predicted"/>
<comment type="caution">
    <text evidence="1">The sequence shown here is derived from an EMBL/GenBank/DDBJ whole genome shotgun (WGS) entry which is preliminary data.</text>
</comment>
<gene>
    <name evidence="1" type="ORF">KDK_52860</name>
</gene>